<dbReference type="EMBL" id="MLAK01000849">
    <property type="protein sequence ID" value="OHT02877.1"/>
    <property type="molecule type" value="Genomic_DNA"/>
</dbReference>
<protein>
    <submittedName>
        <fullName evidence="1">Uncharacterized protein</fullName>
    </submittedName>
</protein>
<sequence length="740" mass="84529">MNTNLLFSLSLEGPESRNVILIIEGLDPTPMKEVRFYAPKNVKMFEVSIPIKNCTFPKVVSYNYAVNGVLLYPTNSTINLSRKPLTNRIVINDSKIQNSNCDVILILFVLSAPNIQDDQYVSLMTDSPVFLSNNLNYIKLEKKDGFWMGYGAISSFLNQPIVYKYAIQNQQGKEISREQGRSHTIFINSPIGNKNVTIYDTWNNEFPLFSFYPHVIKPYQTTINATTVSIEYTSKQPVKIVAIKGNNAAFKNQEPLYFDDCWRREVQLPAHGVKCDFEIGSSNSDNPRKLKWEKLPCYKIHENQIHQNVIASRLLFGEGVDKMLGIYIPLVSIRANREQNVGDFSTLVSLAKWAKHCGIGCIHVHIEKLQYGLLDPIHANGLFWSQPGQLPEIRDNKIKALYQNYQTWLPTAEQDQAYHHFITGNSYIIQHCDNDFAKWTQYILYSQLYAAFCEIIDIGVKLITDVIKTEENDMLENEEVNVYLNRKFEEMKNEINVASHYSHGIKLVGIKSLIDKSNITENYLKGLFGELSGYVMKSFFLLTSNTLTLLQNATNPAFIQNFISQLSPDKRDDFQNKLDQLFLKMTEFPDFWRRIASIANHCPATLFLDTQTSSTFQSPNISSSLHVVFSSPSEVNDKNSLHALVPNFMSPEMVSEFPEQATADEISEKLKQKINSSEKYVEVFLIDALRAMGNQISFEPLQMIKGRCRFLLPFTIEDLLCDSEINGKIREVLNSGQRSV</sequence>
<proteinExistence type="predicted"/>
<dbReference type="PANTHER" id="PTHR32518">
    <property type="match status" value="1"/>
</dbReference>
<dbReference type="PANTHER" id="PTHR32518:SF3">
    <property type="entry name" value="4-ALPHA-GLUCANOTRANSFERASE"/>
    <property type="match status" value="1"/>
</dbReference>
<evidence type="ECO:0000313" key="1">
    <source>
        <dbReference type="EMBL" id="OHT02877.1"/>
    </source>
</evidence>
<dbReference type="Proteomes" id="UP000179807">
    <property type="component" value="Unassembled WGS sequence"/>
</dbReference>
<reference evidence="1" key="1">
    <citation type="submission" date="2016-10" db="EMBL/GenBank/DDBJ databases">
        <authorList>
            <person name="Benchimol M."/>
            <person name="Almeida L.G."/>
            <person name="Vasconcelos A.T."/>
            <person name="Perreira-Neves A."/>
            <person name="Rosa I.A."/>
            <person name="Tasca T."/>
            <person name="Bogo M.R."/>
            <person name="de Souza W."/>
        </authorList>
    </citation>
    <scope>NUCLEOTIDE SEQUENCE [LARGE SCALE GENOMIC DNA]</scope>
    <source>
        <strain evidence="1">K</strain>
    </source>
</reference>
<dbReference type="AlphaFoldDB" id="A0A1J4K041"/>
<keyword evidence="2" id="KW-1185">Reference proteome</keyword>
<organism evidence="1 2">
    <name type="scientific">Tritrichomonas foetus</name>
    <dbReference type="NCBI Taxonomy" id="1144522"/>
    <lineage>
        <taxon>Eukaryota</taxon>
        <taxon>Metamonada</taxon>
        <taxon>Parabasalia</taxon>
        <taxon>Tritrichomonadida</taxon>
        <taxon>Tritrichomonadidae</taxon>
        <taxon>Tritrichomonas</taxon>
    </lineage>
</organism>
<dbReference type="RefSeq" id="XP_068356013.1">
    <property type="nucleotide sequence ID" value="XM_068493388.1"/>
</dbReference>
<comment type="caution">
    <text evidence="1">The sequence shown here is derived from an EMBL/GenBank/DDBJ whole genome shotgun (WGS) entry which is preliminary data.</text>
</comment>
<accession>A0A1J4K041</accession>
<evidence type="ECO:0000313" key="2">
    <source>
        <dbReference type="Proteomes" id="UP000179807"/>
    </source>
</evidence>
<dbReference type="SUPFAM" id="SSF51445">
    <property type="entry name" value="(Trans)glycosidases"/>
    <property type="match status" value="1"/>
</dbReference>
<dbReference type="OrthoDB" id="10651191at2759"/>
<name>A0A1J4K041_9EUKA</name>
<dbReference type="InterPro" id="IPR017853">
    <property type="entry name" value="GH"/>
</dbReference>
<dbReference type="GeneID" id="94828092"/>
<gene>
    <name evidence="1" type="ORF">TRFO_06924</name>
</gene>
<dbReference type="VEuPathDB" id="TrichDB:TRFO_06924"/>